<protein>
    <submittedName>
        <fullName evidence="1">Uncharacterized protein</fullName>
    </submittedName>
</protein>
<accession>A0ACC0M6X0</accession>
<evidence type="ECO:0000313" key="1">
    <source>
        <dbReference type="EMBL" id="KAI8536521.1"/>
    </source>
</evidence>
<gene>
    <name evidence="1" type="ORF">RHMOL_Rhmol10G0263900</name>
</gene>
<reference evidence="1" key="1">
    <citation type="submission" date="2022-02" db="EMBL/GenBank/DDBJ databases">
        <title>Plant Genome Project.</title>
        <authorList>
            <person name="Zhang R.-G."/>
        </authorList>
    </citation>
    <scope>NUCLEOTIDE SEQUENCE</scope>
    <source>
        <strain evidence="1">AT1</strain>
    </source>
</reference>
<sequence length="276" mass="31107">MRSPYLIWSIFIILQISYKIAMGSIKCDMGFPIEVLVYATITFFLSIVAIAGAAHANPRLQGIYAWGLFGCIVLLLGFSAFMFVLSKVSTAQTSKHHDDYELNGYPSWLRAYAVDGDRWISVKKCMVREQICERVPQKERDERGDLWIEEGNLQQLLATAGSNYTVIAVPMHTGNRISSLLVVICLASFLSPTHAFLGFIKKAFNGVVDCHRQFRSSDKCLGGVVRAYAKWDKSYVKLECCETLKELDHRCLPRFLTNLNPSYPGWLKSKCSDPSI</sequence>
<dbReference type="Proteomes" id="UP001062846">
    <property type="component" value="Chromosome 10"/>
</dbReference>
<evidence type="ECO:0000313" key="2">
    <source>
        <dbReference type="Proteomes" id="UP001062846"/>
    </source>
</evidence>
<comment type="caution">
    <text evidence="1">The sequence shown here is derived from an EMBL/GenBank/DDBJ whole genome shotgun (WGS) entry which is preliminary data.</text>
</comment>
<dbReference type="EMBL" id="CM046397">
    <property type="protein sequence ID" value="KAI8536521.1"/>
    <property type="molecule type" value="Genomic_DNA"/>
</dbReference>
<proteinExistence type="predicted"/>
<name>A0ACC0M6X0_RHOML</name>
<organism evidence="1 2">
    <name type="scientific">Rhododendron molle</name>
    <name type="common">Chinese azalea</name>
    <name type="synonym">Azalea mollis</name>
    <dbReference type="NCBI Taxonomy" id="49168"/>
    <lineage>
        <taxon>Eukaryota</taxon>
        <taxon>Viridiplantae</taxon>
        <taxon>Streptophyta</taxon>
        <taxon>Embryophyta</taxon>
        <taxon>Tracheophyta</taxon>
        <taxon>Spermatophyta</taxon>
        <taxon>Magnoliopsida</taxon>
        <taxon>eudicotyledons</taxon>
        <taxon>Gunneridae</taxon>
        <taxon>Pentapetalae</taxon>
        <taxon>asterids</taxon>
        <taxon>Ericales</taxon>
        <taxon>Ericaceae</taxon>
        <taxon>Ericoideae</taxon>
        <taxon>Rhodoreae</taxon>
        <taxon>Rhododendron</taxon>
    </lineage>
</organism>
<keyword evidence="2" id="KW-1185">Reference proteome</keyword>